<accession>A0A844GDS6</accession>
<dbReference type="GO" id="GO:0042806">
    <property type="term" value="F:fucose binding"/>
    <property type="evidence" value="ECO:0007669"/>
    <property type="project" value="TreeGrafter"/>
</dbReference>
<dbReference type="Gene3D" id="3.40.1650.10">
    <property type="entry name" value="RbsD-like domain"/>
    <property type="match status" value="1"/>
</dbReference>
<sequence>MLRNIPPILSPELLKVLAEMGHGDRLVIGDANFAAASMAKNSILIRCDGLKATELMDAILTLMPLDDFVDKPVMIMDKEPRHADLECPVWDEFKQIVAKYDPRGADACGMISRKDFYKEAKEAYAVIATTETAFYACTILQKGCL</sequence>
<dbReference type="RefSeq" id="WP_118511106.1">
    <property type="nucleotide sequence ID" value="NZ_WMBC01000001.1"/>
</dbReference>
<protein>
    <submittedName>
        <fullName evidence="4">Fucose isomerase</fullName>
    </submittedName>
</protein>
<dbReference type="EMBL" id="WMBC01000001">
    <property type="protein sequence ID" value="MTD60176.1"/>
    <property type="molecule type" value="Genomic_DNA"/>
</dbReference>
<evidence type="ECO:0000256" key="2">
    <source>
        <dbReference type="ARBA" id="ARBA00023235"/>
    </source>
</evidence>
<reference evidence="4 5" key="1">
    <citation type="submission" date="2019-11" db="EMBL/GenBank/DDBJ databases">
        <title>Draft genome sequence of Blautia luti DSM 14534T, isolated from human stool.</title>
        <authorList>
            <person name="Ortiz R."/>
            <person name="Melis-Arcos F."/>
            <person name="Covarrubias P."/>
            <person name="Cardenas J.P."/>
            <person name="Perez-Donoso J."/>
            <person name="Almonacid D."/>
        </authorList>
    </citation>
    <scope>NUCLEOTIDE SEQUENCE [LARGE SCALE GENOMIC DNA]</scope>
    <source>
        <strain evidence="4 5">DSM 14534</strain>
    </source>
</reference>
<evidence type="ECO:0000313" key="5">
    <source>
        <dbReference type="Proteomes" id="UP000437824"/>
    </source>
</evidence>
<organism evidence="4 5">
    <name type="scientific">Blautia luti DSM 14534 = JCM 17040</name>
    <dbReference type="NCBI Taxonomy" id="649762"/>
    <lineage>
        <taxon>Bacteria</taxon>
        <taxon>Bacillati</taxon>
        <taxon>Bacillota</taxon>
        <taxon>Clostridia</taxon>
        <taxon>Lachnospirales</taxon>
        <taxon>Lachnospiraceae</taxon>
        <taxon>Blautia</taxon>
    </lineage>
</organism>
<dbReference type="GO" id="GO:0036373">
    <property type="term" value="F:L-fucose mutarotase activity"/>
    <property type="evidence" value="ECO:0007669"/>
    <property type="project" value="UniProtKB-EC"/>
</dbReference>
<dbReference type="SUPFAM" id="SSF102546">
    <property type="entry name" value="RbsD-like"/>
    <property type="match status" value="1"/>
</dbReference>
<dbReference type="InterPro" id="IPR007721">
    <property type="entry name" value="RbsD_FucU"/>
</dbReference>
<comment type="catalytic activity">
    <reaction evidence="1">
        <text>beta-D-ribopyranose = beta-D-ribofuranose</text>
        <dbReference type="Rhea" id="RHEA:25432"/>
        <dbReference type="ChEBI" id="CHEBI:27476"/>
        <dbReference type="ChEBI" id="CHEBI:47002"/>
        <dbReference type="EC" id="5.4.99.62"/>
    </reaction>
</comment>
<dbReference type="GO" id="GO:0062193">
    <property type="term" value="F:D-ribose pyranase activity"/>
    <property type="evidence" value="ECO:0007669"/>
    <property type="project" value="UniProtKB-EC"/>
</dbReference>
<dbReference type="PANTHER" id="PTHR31690">
    <property type="entry name" value="FUCOSE MUTAROTASE"/>
    <property type="match status" value="1"/>
</dbReference>
<dbReference type="AlphaFoldDB" id="A0A844GDS6"/>
<proteinExistence type="predicted"/>
<gene>
    <name evidence="4" type="ORF">GKZ57_02580</name>
</gene>
<keyword evidence="2 4" id="KW-0413">Isomerase</keyword>
<dbReference type="Pfam" id="PF05025">
    <property type="entry name" value="RbsD_FucU"/>
    <property type="match status" value="1"/>
</dbReference>
<evidence type="ECO:0000256" key="1">
    <source>
        <dbReference type="ARBA" id="ARBA00000223"/>
    </source>
</evidence>
<comment type="caution">
    <text evidence="4">The sequence shown here is derived from an EMBL/GenBank/DDBJ whole genome shotgun (WGS) entry which is preliminary data.</text>
</comment>
<dbReference type="GO" id="GO:0006004">
    <property type="term" value="P:fucose metabolic process"/>
    <property type="evidence" value="ECO:0007669"/>
    <property type="project" value="TreeGrafter"/>
</dbReference>
<dbReference type="Proteomes" id="UP000437824">
    <property type="component" value="Unassembled WGS sequence"/>
</dbReference>
<dbReference type="InterPro" id="IPR023750">
    <property type="entry name" value="RbsD-like_sf"/>
</dbReference>
<evidence type="ECO:0000313" key="4">
    <source>
        <dbReference type="EMBL" id="MTD60176.1"/>
    </source>
</evidence>
<name>A0A844GDS6_9FIRM</name>
<dbReference type="InterPro" id="IPR050443">
    <property type="entry name" value="RbsD/FucU_mutarotase"/>
</dbReference>
<comment type="catalytic activity">
    <reaction evidence="3">
        <text>alpha-L-fucose = beta-L-fucose</text>
        <dbReference type="Rhea" id="RHEA:25580"/>
        <dbReference type="ChEBI" id="CHEBI:42548"/>
        <dbReference type="ChEBI" id="CHEBI:42589"/>
        <dbReference type="EC" id="5.1.3.29"/>
    </reaction>
</comment>
<dbReference type="PANTHER" id="PTHR31690:SF4">
    <property type="entry name" value="FUCOSE MUTAROTASE"/>
    <property type="match status" value="1"/>
</dbReference>
<evidence type="ECO:0000256" key="3">
    <source>
        <dbReference type="ARBA" id="ARBA00036324"/>
    </source>
</evidence>